<dbReference type="eggNOG" id="KOG2097">
    <property type="taxonomic scope" value="Eukaryota"/>
</dbReference>
<dbReference type="STRING" id="7159.Q16TE7"/>
<reference evidence="2" key="2">
    <citation type="journal article" date="2007" name="Science">
        <title>Genome sequence of Aedes aegypti, a major arbovirus vector.</title>
        <authorList>
            <person name="Nene V."/>
            <person name="Wortman J.R."/>
            <person name="Lawson D."/>
            <person name="Haas B."/>
            <person name="Kodira C."/>
            <person name="Tu Z.J."/>
            <person name="Loftus B."/>
            <person name="Xi Z."/>
            <person name="Megy K."/>
            <person name="Grabherr M."/>
            <person name="Ren Q."/>
            <person name="Zdobnov E.M."/>
            <person name="Lobo N.F."/>
            <person name="Campbell K.S."/>
            <person name="Brown S.E."/>
            <person name="Bonaldo M.F."/>
            <person name="Zhu J."/>
            <person name="Sinkins S.P."/>
            <person name="Hogenkamp D.G."/>
            <person name="Amedeo P."/>
            <person name="Arensburger P."/>
            <person name="Atkinson P.W."/>
            <person name="Bidwell S."/>
            <person name="Biedler J."/>
            <person name="Birney E."/>
            <person name="Bruggner R.V."/>
            <person name="Costas J."/>
            <person name="Coy M.R."/>
            <person name="Crabtree J."/>
            <person name="Crawford M."/>
            <person name="Debruyn B."/>
            <person name="Decaprio D."/>
            <person name="Eiglmeier K."/>
            <person name="Eisenstadt E."/>
            <person name="El-Dorry H."/>
            <person name="Gelbart W.M."/>
            <person name="Gomes S.L."/>
            <person name="Hammond M."/>
            <person name="Hannick L.I."/>
            <person name="Hogan J.R."/>
            <person name="Holmes M.H."/>
            <person name="Jaffe D."/>
            <person name="Johnston J.S."/>
            <person name="Kennedy R.C."/>
            <person name="Koo H."/>
            <person name="Kravitz S."/>
            <person name="Kriventseva E.V."/>
            <person name="Kulp D."/>
            <person name="Labutti K."/>
            <person name="Lee E."/>
            <person name="Li S."/>
            <person name="Lovin D.D."/>
            <person name="Mao C."/>
            <person name="Mauceli E."/>
            <person name="Menck C.F."/>
            <person name="Miller J.R."/>
            <person name="Montgomery P."/>
            <person name="Mori A."/>
            <person name="Nascimento A.L."/>
            <person name="Naveira H.F."/>
            <person name="Nusbaum C."/>
            <person name="O'leary S."/>
            <person name="Orvis J."/>
            <person name="Pertea M."/>
            <person name="Quesneville H."/>
            <person name="Reidenbach K.R."/>
            <person name="Rogers Y.H."/>
            <person name="Roth C.W."/>
            <person name="Schneider J.R."/>
            <person name="Schatz M."/>
            <person name="Shumway M."/>
            <person name="Stanke M."/>
            <person name="Stinson E.O."/>
            <person name="Tubio J.M."/>
            <person name="Vanzee J.P."/>
            <person name="Verjovski-Almeida S."/>
            <person name="Werner D."/>
            <person name="White O."/>
            <person name="Wyder S."/>
            <person name="Zeng Q."/>
            <person name="Zhao Q."/>
            <person name="Zhao Y."/>
            <person name="Hill C.A."/>
            <person name="Raikhel A.S."/>
            <person name="Soares M.B."/>
            <person name="Knudson D.L."/>
            <person name="Lee N.H."/>
            <person name="Galagan J."/>
            <person name="Salzberg S.L."/>
            <person name="Paulsen I.T."/>
            <person name="Dimopoulos G."/>
            <person name="Collins F.H."/>
            <person name="Birren B."/>
            <person name="Fraser-Liggett C.M."/>
            <person name="Severson D.W."/>
        </authorList>
    </citation>
    <scope>NUCLEOTIDE SEQUENCE [LARGE SCALE GENOMIC DNA]</scope>
    <source>
        <strain evidence="2">Liverpool</strain>
    </source>
</reference>
<dbReference type="EMBL" id="CH477651">
    <property type="protein sequence ID" value="EAT37769.1"/>
    <property type="molecule type" value="Genomic_DNA"/>
</dbReference>
<organism evidence="2 3">
    <name type="scientific">Aedes aegypti</name>
    <name type="common">Yellowfever mosquito</name>
    <name type="synonym">Culex aegypti</name>
    <dbReference type="NCBI Taxonomy" id="7159"/>
    <lineage>
        <taxon>Eukaryota</taxon>
        <taxon>Metazoa</taxon>
        <taxon>Ecdysozoa</taxon>
        <taxon>Arthropoda</taxon>
        <taxon>Hexapoda</taxon>
        <taxon>Insecta</taxon>
        <taxon>Pterygota</taxon>
        <taxon>Neoptera</taxon>
        <taxon>Endopterygota</taxon>
        <taxon>Diptera</taxon>
        <taxon>Nematocera</taxon>
        <taxon>Culicoidea</taxon>
        <taxon>Culicidae</taxon>
        <taxon>Culicinae</taxon>
        <taxon>Aedini</taxon>
        <taxon>Aedes</taxon>
        <taxon>Stegomyia</taxon>
    </lineage>
</organism>
<dbReference type="HOGENOM" id="CLU_2560115_0_0_1"/>
<feature type="region of interest" description="Disordered" evidence="1">
    <location>
        <begin position="36"/>
        <end position="66"/>
    </location>
</feature>
<dbReference type="Proteomes" id="UP000682892">
    <property type="component" value="Unassembled WGS sequence"/>
</dbReference>
<protein>
    <submittedName>
        <fullName evidence="2">AAEL010271-PA</fullName>
    </submittedName>
</protein>
<name>Q16TE7_AEDAE</name>
<evidence type="ECO:0000313" key="3">
    <source>
        <dbReference type="Proteomes" id="UP000682892"/>
    </source>
</evidence>
<proteinExistence type="predicted"/>
<evidence type="ECO:0000256" key="1">
    <source>
        <dbReference type="SAM" id="MobiDB-lite"/>
    </source>
</evidence>
<dbReference type="AlphaFoldDB" id="Q16TE7"/>
<accession>Q16TE7</accession>
<evidence type="ECO:0000313" key="2">
    <source>
        <dbReference type="EMBL" id="EAT37769.1"/>
    </source>
</evidence>
<gene>
    <name evidence="2" type="ORF">AaeL_AAEL010271</name>
</gene>
<dbReference type="VEuPathDB" id="VectorBase:AAEL006299"/>
<sequence>MGDVIKSLREKSQKRKKLLAQTLGVSSVEDLKHVLGTAEDTPINKSQRYDDEEASSSKKSQSEGMVYRDSSTFLKIRTGHCF</sequence>
<reference evidence="2" key="3">
    <citation type="submission" date="2012-09" db="EMBL/GenBank/DDBJ databases">
        <authorList>
            <consortium name="VectorBase"/>
        </authorList>
    </citation>
    <scope>NUCLEOTIDE SEQUENCE</scope>
    <source>
        <strain evidence="2">Liverpool</strain>
    </source>
</reference>
<dbReference type="PaxDb" id="7159-AAEL010271-PA"/>
<reference evidence="2" key="1">
    <citation type="submission" date="2005-10" db="EMBL/GenBank/DDBJ databases">
        <authorList>
            <person name="Loftus B.J."/>
            <person name="Nene V.M."/>
            <person name="Hannick L.I."/>
            <person name="Bidwell S."/>
            <person name="Haas B."/>
            <person name="Amedeo P."/>
            <person name="Orvis J."/>
            <person name="Wortman J.R."/>
            <person name="White O.R."/>
            <person name="Salzberg S."/>
            <person name="Shumway M."/>
            <person name="Koo H."/>
            <person name="Zhao Y."/>
            <person name="Holmes M."/>
            <person name="Miller J."/>
            <person name="Schatz M."/>
            <person name="Pop M."/>
            <person name="Pai G."/>
            <person name="Utterback T."/>
            <person name="Rogers Y.-H."/>
            <person name="Kravitz S."/>
            <person name="Fraser C.M."/>
        </authorList>
    </citation>
    <scope>NUCLEOTIDE SEQUENCE</scope>
    <source>
        <strain evidence="2">Liverpool</strain>
    </source>
</reference>